<sequence>ARWCFDATFPPDTLRLNGVGPQALGYESGLVTDWKWHAGRSLVFWQKSFNAVGLNPYQLLTEIGVVGSPDRGRNLFASAGWRDSITYGGNWSIYETDLLQWQSMVREYGDIVRAGTIFTVGDDFVGWDKFKLKYDQMTRLAQVL</sequence>
<protein>
    <submittedName>
        <fullName evidence="1">Uncharacterized protein</fullName>
    </submittedName>
</protein>
<proteinExistence type="predicted"/>
<reference evidence="1" key="1">
    <citation type="journal article" date="2014" name="Front. Microbiol.">
        <title>High frequency of phylogenetically diverse reductive dehalogenase-homologous genes in deep subseafloor sedimentary metagenomes.</title>
        <authorList>
            <person name="Kawai M."/>
            <person name="Futagami T."/>
            <person name="Toyoda A."/>
            <person name="Takaki Y."/>
            <person name="Nishi S."/>
            <person name="Hori S."/>
            <person name="Arai W."/>
            <person name="Tsubouchi T."/>
            <person name="Morono Y."/>
            <person name="Uchiyama I."/>
            <person name="Ito T."/>
            <person name="Fujiyama A."/>
            <person name="Inagaki F."/>
            <person name="Takami H."/>
        </authorList>
    </citation>
    <scope>NUCLEOTIDE SEQUENCE</scope>
    <source>
        <strain evidence="1">Expedition CK06-06</strain>
    </source>
</reference>
<evidence type="ECO:0000313" key="1">
    <source>
        <dbReference type="EMBL" id="GAG17085.1"/>
    </source>
</evidence>
<dbReference type="AlphaFoldDB" id="X0VFL2"/>
<accession>X0VFL2</accession>
<dbReference type="EMBL" id="BARS01031344">
    <property type="protein sequence ID" value="GAG17085.1"/>
    <property type="molecule type" value="Genomic_DNA"/>
</dbReference>
<gene>
    <name evidence="1" type="ORF">S01H1_48793</name>
</gene>
<name>X0VFL2_9ZZZZ</name>
<comment type="caution">
    <text evidence="1">The sequence shown here is derived from an EMBL/GenBank/DDBJ whole genome shotgun (WGS) entry which is preliminary data.</text>
</comment>
<organism evidence="1">
    <name type="scientific">marine sediment metagenome</name>
    <dbReference type="NCBI Taxonomy" id="412755"/>
    <lineage>
        <taxon>unclassified sequences</taxon>
        <taxon>metagenomes</taxon>
        <taxon>ecological metagenomes</taxon>
    </lineage>
</organism>
<feature type="non-terminal residue" evidence="1">
    <location>
        <position position="1"/>
    </location>
</feature>